<evidence type="ECO:0000313" key="2">
    <source>
        <dbReference type="Proteomes" id="UP000030210"/>
    </source>
</evidence>
<dbReference type="OrthoDB" id="20622at10239"/>
<organism evidence="1 2">
    <name type="scientific">Mycobacterium phage Larenn</name>
    <dbReference type="NCBI Taxonomy" id="1560285"/>
    <lineage>
        <taxon>Viruses</taxon>
        <taxon>Duplodnaviria</taxon>
        <taxon>Heunggongvirae</taxon>
        <taxon>Uroviricota</taxon>
        <taxon>Caudoviricetes</taxon>
        <taxon>Turbidovirus</taxon>
        <taxon>Turbidovirus larenn</taxon>
    </lineage>
</organism>
<gene>
    <name evidence="1" type="ORF">PBI_LARENN_90</name>
</gene>
<dbReference type="GeneID" id="26632103"/>
<reference evidence="1 2" key="1">
    <citation type="submission" date="2014-09" db="EMBL/GenBank/DDBJ databases">
        <authorList>
            <person name="King A.R."/>
            <person name="Cook R.C."/>
            <person name="Khenner E.M."/>
            <person name="Owens N.L."/>
            <person name="Sharma A."/>
            <person name="Stairs E.N."/>
            <person name="King R.A."/>
            <person name="Rinehart C.A."/>
            <person name="Serrano M.G."/>
            <person name="Buck G."/>
            <person name="Lee V."/>
            <person name="Wang Y."/>
            <person name="Carvalho R."/>
            <person name="Voegtly L."/>
            <person name="Shi R."/>
            <person name="Duckworth R."/>
            <person name="Johnson A."/>
            <person name="Loviza R."/>
            <person name="Walstead R."/>
            <person name="Shah Z."/>
            <person name="Kiflezghi M."/>
            <person name="Wade K."/>
            <person name="Anders K.R."/>
            <person name="Braun M.A."/>
            <person name="Delesalle V.A."/>
            <person name="Hughes L.E."/>
            <person name="Ware V.C."/>
            <person name="Bradley K.W."/>
            <person name="Barker L.P."/>
            <person name="Asai D.J."/>
            <person name="Bowman C.A."/>
            <person name="Russell D.A."/>
            <person name="Pope W.H."/>
            <person name="Jacobs-Sera D."/>
            <person name="Hendrix R.W."/>
            <person name="Hatfull G.F."/>
        </authorList>
    </citation>
    <scope>NUCLEOTIDE SEQUENCE [LARGE SCALE GENOMIC DNA]</scope>
</reference>
<dbReference type="RefSeq" id="YP_009205464.1">
    <property type="nucleotide sequence ID" value="NC_028877.1"/>
</dbReference>
<evidence type="ECO:0000313" key="1">
    <source>
        <dbReference type="EMBL" id="AIW02985.1"/>
    </source>
</evidence>
<proteinExistence type="predicted"/>
<dbReference type="KEGG" id="vg:26632103"/>
<protein>
    <submittedName>
        <fullName evidence="1">Uncharacterized protein</fullName>
    </submittedName>
</protein>
<name>A0A0A0RN66_9CAUD</name>
<dbReference type="EMBL" id="KM677210">
    <property type="protein sequence ID" value="AIW02985.1"/>
    <property type="molecule type" value="Genomic_DNA"/>
</dbReference>
<accession>A0A0A0RN66</accession>
<sequence length="100" mass="11614">MIMEPPNGQYRKAFDPELHRFAAKTADGVPIYQGMRVFTNNLDRGVVDLSRAEFEWHAGEGMYHLWFDVLVDTNYRGERVSQRDMQSDDRVTTRFQGEAA</sequence>
<keyword evidence="2" id="KW-1185">Reference proteome</keyword>
<dbReference type="Proteomes" id="UP000030210">
    <property type="component" value="Segment"/>
</dbReference>